<dbReference type="Proteomes" id="UP001055658">
    <property type="component" value="Chromosome"/>
</dbReference>
<dbReference type="PRINTS" id="PR00040">
    <property type="entry name" value="HTHMERR"/>
</dbReference>
<evidence type="ECO:0000313" key="5">
    <source>
        <dbReference type="EMBL" id="USD20337.1"/>
    </source>
</evidence>
<reference evidence="5" key="1">
    <citation type="submission" date="2022-02" db="EMBL/GenBank/DDBJ databases">
        <title>Coral-associated bacteria.</title>
        <authorList>
            <person name="Tang K."/>
            <person name="Wang X."/>
        </authorList>
    </citation>
    <scope>NUCLEOTIDE SEQUENCE</scope>
    <source>
        <strain evidence="5">SCSIO 43006</strain>
    </source>
</reference>
<dbReference type="SUPFAM" id="SSF46955">
    <property type="entry name" value="Putative DNA-binding domain"/>
    <property type="match status" value="1"/>
</dbReference>
<dbReference type="Gene3D" id="1.10.1660.10">
    <property type="match status" value="1"/>
</dbReference>
<dbReference type="Pfam" id="PF13411">
    <property type="entry name" value="MerR_1"/>
    <property type="match status" value="1"/>
</dbReference>
<proteinExistence type="predicted"/>
<dbReference type="SMART" id="SM00422">
    <property type="entry name" value="HTH_MERR"/>
    <property type="match status" value="1"/>
</dbReference>
<dbReference type="PROSITE" id="PS00552">
    <property type="entry name" value="HTH_MERR_1"/>
    <property type="match status" value="1"/>
</dbReference>
<organism evidence="5 6">
    <name type="scientific">Microbulbifer variabilis</name>
    <dbReference type="NCBI Taxonomy" id="266805"/>
    <lineage>
        <taxon>Bacteria</taxon>
        <taxon>Pseudomonadati</taxon>
        <taxon>Pseudomonadota</taxon>
        <taxon>Gammaproteobacteria</taxon>
        <taxon>Cellvibrionales</taxon>
        <taxon>Microbulbiferaceae</taxon>
        <taxon>Microbulbifer</taxon>
    </lineage>
</organism>
<dbReference type="InterPro" id="IPR009061">
    <property type="entry name" value="DNA-bd_dom_put_sf"/>
</dbReference>
<evidence type="ECO:0000256" key="2">
    <source>
        <dbReference type="ARBA" id="ARBA00023125"/>
    </source>
</evidence>
<evidence type="ECO:0000313" key="6">
    <source>
        <dbReference type="Proteomes" id="UP001055658"/>
    </source>
</evidence>
<dbReference type="RefSeq" id="WP_252082617.1">
    <property type="nucleotide sequence ID" value="NZ_CP092418.1"/>
</dbReference>
<gene>
    <name evidence="5" type="ORF">MJO52_14775</name>
</gene>
<evidence type="ECO:0000259" key="4">
    <source>
        <dbReference type="PROSITE" id="PS50937"/>
    </source>
</evidence>
<dbReference type="InterPro" id="IPR047057">
    <property type="entry name" value="MerR_fam"/>
</dbReference>
<evidence type="ECO:0000256" key="3">
    <source>
        <dbReference type="ARBA" id="ARBA00023163"/>
    </source>
</evidence>
<keyword evidence="6" id="KW-1185">Reference proteome</keyword>
<name>A0ABY4V827_9GAMM</name>
<dbReference type="InterPro" id="IPR000551">
    <property type="entry name" value="MerR-type_HTH_dom"/>
</dbReference>
<keyword evidence="3" id="KW-0804">Transcription</keyword>
<protein>
    <submittedName>
        <fullName evidence="5">MerR family transcriptional regulator</fullName>
    </submittedName>
</protein>
<accession>A0ABY4V827</accession>
<feature type="domain" description="HTH merR-type" evidence="4">
    <location>
        <begin position="1"/>
        <end position="68"/>
    </location>
</feature>
<dbReference type="PROSITE" id="PS50937">
    <property type="entry name" value="HTH_MERR_2"/>
    <property type="match status" value="1"/>
</dbReference>
<evidence type="ECO:0000256" key="1">
    <source>
        <dbReference type="ARBA" id="ARBA00023015"/>
    </source>
</evidence>
<dbReference type="PANTHER" id="PTHR30204:SF94">
    <property type="entry name" value="HEAVY METAL-DEPENDENT TRANSCRIPTIONAL REGULATOR HI_0293-RELATED"/>
    <property type="match status" value="1"/>
</dbReference>
<dbReference type="EMBL" id="CP092418">
    <property type="protein sequence ID" value="USD20337.1"/>
    <property type="molecule type" value="Genomic_DNA"/>
</dbReference>
<keyword evidence="1" id="KW-0805">Transcription regulation</keyword>
<keyword evidence="2" id="KW-0238">DNA-binding</keyword>
<dbReference type="PANTHER" id="PTHR30204">
    <property type="entry name" value="REDOX-CYCLING DRUG-SENSING TRANSCRIPTIONAL ACTIVATOR SOXR"/>
    <property type="match status" value="1"/>
</dbReference>
<sequence>MNISQAAQHSGLSSKALRHYESIGLVSPARKANGYRHYTEDNLETLRFIQRARACGFSIEEVRTLLGLKGNPERHSRETKQLVHEKLSMLETQLRDMLAMRETLHSFVDSCAGDDSPDCAILQQLSGQFGK</sequence>